<feature type="signal peptide" evidence="1">
    <location>
        <begin position="1"/>
        <end position="19"/>
    </location>
</feature>
<organism evidence="3 4">
    <name type="scientific">Baia soyae</name>
    <dbReference type="NCBI Taxonomy" id="1544746"/>
    <lineage>
        <taxon>Bacteria</taxon>
        <taxon>Bacillati</taxon>
        <taxon>Bacillota</taxon>
        <taxon>Bacilli</taxon>
        <taxon>Bacillales</taxon>
        <taxon>Thermoactinomycetaceae</taxon>
        <taxon>Baia</taxon>
    </lineage>
</organism>
<protein>
    <submittedName>
        <fullName evidence="3">D-amino-acid dehydrogenase/Ca-activated chloride channel family protein</fullName>
    </submittedName>
</protein>
<dbReference type="Proteomes" id="UP000294746">
    <property type="component" value="Unassembled WGS sequence"/>
</dbReference>
<accession>A0A4R2RXJ0</accession>
<dbReference type="Gene3D" id="3.40.50.410">
    <property type="entry name" value="von Willebrand factor, type A domain"/>
    <property type="match status" value="1"/>
</dbReference>
<keyword evidence="1" id="KW-0732">Signal</keyword>
<dbReference type="SUPFAM" id="SSF53300">
    <property type="entry name" value="vWA-like"/>
    <property type="match status" value="1"/>
</dbReference>
<name>A0A4R2RXJ0_9BACL</name>
<evidence type="ECO:0000259" key="2">
    <source>
        <dbReference type="PROSITE" id="PS50234"/>
    </source>
</evidence>
<reference evidence="3 4" key="1">
    <citation type="submission" date="2019-03" db="EMBL/GenBank/DDBJ databases">
        <title>Genomic Encyclopedia of Type Strains, Phase IV (KMG-IV): sequencing the most valuable type-strain genomes for metagenomic binning, comparative biology and taxonomic classification.</title>
        <authorList>
            <person name="Goeker M."/>
        </authorList>
    </citation>
    <scope>NUCLEOTIDE SEQUENCE [LARGE SCALE GENOMIC DNA]</scope>
    <source>
        <strain evidence="3 4">DSM 46831</strain>
    </source>
</reference>
<dbReference type="RefSeq" id="WP_131848436.1">
    <property type="nucleotide sequence ID" value="NZ_SLXV01000011.1"/>
</dbReference>
<dbReference type="InterPro" id="IPR036465">
    <property type="entry name" value="vWFA_dom_sf"/>
</dbReference>
<dbReference type="InterPro" id="IPR002035">
    <property type="entry name" value="VWF_A"/>
</dbReference>
<dbReference type="Pfam" id="PF00092">
    <property type="entry name" value="VWA"/>
    <property type="match status" value="1"/>
</dbReference>
<comment type="caution">
    <text evidence="3">The sequence shown here is derived from an EMBL/GenBank/DDBJ whole genome shotgun (WGS) entry which is preliminary data.</text>
</comment>
<sequence>MLKKSVLACISMFLLVLSACSIKETPAKESKQENDIKPTTKELATDLDGYLKEGPGKYAGVKYDETKVKSELDKLPNDISVKDAQKAIIDLLAEDYQPVLKEIDNFNTTLHIDVVDPENQATDIPNEKQKPVNAYILLDSSGSMVGKVGGRTKMDLAKAAVNRFSSSLPKGVNVSLRVYGNKGSSADKDKDVSCKSTEEVYPLTAYDSQKFGQSLNQFKPTGWTPIGLALTQAKKDLEEKGADTENIVYVVSDGIETCGGDPVQAAKELNQSGAKAIVNIIGFDVDNAGQQALKKVAEAGGGEYSTVQSEKDLREYFDKKNRDMYWKWNSWGTKASLSLHSQRLSRKGESEKLLFSVSSGFWKLMKSEEKNMKMAREYLKEKGKISEKSRLDMGQIFLKRYIALADYKDKKWSEINQEIDRNFAELNESAERKEKEMKGKYGK</sequence>
<feature type="chain" id="PRO_5039472230" evidence="1">
    <location>
        <begin position="20"/>
        <end position="443"/>
    </location>
</feature>
<dbReference type="AlphaFoldDB" id="A0A4R2RXJ0"/>
<keyword evidence="4" id="KW-1185">Reference proteome</keyword>
<evidence type="ECO:0000313" key="3">
    <source>
        <dbReference type="EMBL" id="TCP69235.1"/>
    </source>
</evidence>
<gene>
    <name evidence="3" type="ORF">EDD57_11132</name>
</gene>
<proteinExistence type="predicted"/>
<dbReference type="OrthoDB" id="9783818at2"/>
<dbReference type="PROSITE" id="PS51257">
    <property type="entry name" value="PROKAR_LIPOPROTEIN"/>
    <property type="match status" value="1"/>
</dbReference>
<dbReference type="PROSITE" id="PS50234">
    <property type="entry name" value="VWFA"/>
    <property type="match status" value="1"/>
</dbReference>
<dbReference type="EMBL" id="SLXV01000011">
    <property type="protein sequence ID" value="TCP69235.1"/>
    <property type="molecule type" value="Genomic_DNA"/>
</dbReference>
<feature type="domain" description="VWFA" evidence="2">
    <location>
        <begin position="133"/>
        <end position="320"/>
    </location>
</feature>
<dbReference type="SMART" id="SM00327">
    <property type="entry name" value="VWA"/>
    <property type="match status" value="1"/>
</dbReference>
<evidence type="ECO:0000313" key="4">
    <source>
        <dbReference type="Proteomes" id="UP000294746"/>
    </source>
</evidence>
<evidence type="ECO:0000256" key="1">
    <source>
        <dbReference type="SAM" id="SignalP"/>
    </source>
</evidence>